<evidence type="ECO:0000313" key="2">
    <source>
        <dbReference type="EMBL" id="GEZ41247.1"/>
    </source>
</evidence>
<name>A0A699IAG5_TANCI</name>
<gene>
    <name evidence="2" type="ORF">Tci_513220</name>
</gene>
<accession>A0A699IAG5</accession>
<evidence type="ECO:0000256" key="1">
    <source>
        <dbReference type="SAM" id="MobiDB-lite"/>
    </source>
</evidence>
<reference evidence="2" key="1">
    <citation type="journal article" date="2019" name="Sci. Rep.">
        <title>Draft genome of Tanacetum cinerariifolium, the natural source of mosquito coil.</title>
        <authorList>
            <person name="Yamashiro T."/>
            <person name="Shiraishi A."/>
            <person name="Satake H."/>
            <person name="Nakayama K."/>
        </authorList>
    </citation>
    <scope>NUCLEOTIDE SEQUENCE</scope>
</reference>
<feature type="region of interest" description="Disordered" evidence="1">
    <location>
        <begin position="283"/>
        <end position="320"/>
    </location>
</feature>
<organism evidence="2">
    <name type="scientific">Tanacetum cinerariifolium</name>
    <name type="common">Dalmatian daisy</name>
    <name type="synonym">Chrysanthemum cinerariifolium</name>
    <dbReference type="NCBI Taxonomy" id="118510"/>
    <lineage>
        <taxon>Eukaryota</taxon>
        <taxon>Viridiplantae</taxon>
        <taxon>Streptophyta</taxon>
        <taxon>Embryophyta</taxon>
        <taxon>Tracheophyta</taxon>
        <taxon>Spermatophyta</taxon>
        <taxon>Magnoliopsida</taxon>
        <taxon>eudicotyledons</taxon>
        <taxon>Gunneridae</taxon>
        <taxon>Pentapetalae</taxon>
        <taxon>asterids</taxon>
        <taxon>campanulids</taxon>
        <taxon>Asterales</taxon>
        <taxon>Asteraceae</taxon>
        <taxon>Asteroideae</taxon>
        <taxon>Anthemideae</taxon>
        <taxon>Anthemidinae</taxon>
        <taxon>Tanacetum</taxon>
    </lineage>
</organism>
<dbReference type="AlphaFoldDB" id="A0A699IAG5"/>
<sequence>METISVDMETDEGIELVVDQEKDAEIKGRQADTQAEIYNIDLYHSSKVLSMQEDTEVQEAVEVVTTAKLITKVVTAAATQVAAASTLIPAAKPKVLKIVAAAPAVSTRRRKGVMIRDPEEELHIDIPAETPTGVCDELELSVARWLKFLLSGKYVAGGFEQIIDFLSGSYSQHALTVNPHVYYSCIKQFWNTAVVKRSGVICLPNDEIFAGLGRMGYEKPSTKLTFYKAYFSSQWKFLIHTLLHSLSAKRTSWNEFSSAMASALICLSTEQVAADVGTSHIADDVAQPTSPLPPSLVIPSTPPHQSPSPPQPQAAEGSSQLVQHGVEVRKLNKVKSSKLRRLKKVGTSQRVESSEDVENVFNQGRINVDIDEGIELEVDQENDAEVERRKADTQAKIYNIDFDHSSKVLSMQEDTEVQEVVEVVNAAKLITEVVTVAATQVAAVSAPITTAKPAAKPKVLKIVAAAPAVSTRKRKGVVIRDPEEELHKYTPAETSSVKDKGKGILIEDPKLMKKKDQIAMDAEYAKKLQEELEKEHEEAYKQIDWNAAFDHVQAKETQYIKRYHGFKKKPQSESEARKNMISYLKNIEGFKMEFFKGKTYDQILPIFQARFDANMKFLFKIREEMEKVDEEIIKSINETPAQKAAKRRKLSEEAQEVAQKAVDLRGRLEIVPDEDDDVFVKAVPLAQKAPIVDYQVVVIDNRPKYKIIRADDTHQLYLSFTTLLKNFDREDLEALWRIVKDRFSTKKPTNFSDKFLLSTFKAMFGEIDIEQDALWRNQRSVHGLALVKRWKLLTSCSVHVIILSTVQLFLLVERRYPLSRFTLKQLVNVTRLQTKVKAVQDAAAGAAQAK</sequence>
<protein>
    <recommendedName>
        <fullName evidence="3">Synaptobrevin, longin-like domain protein</fullName>
    </recommendedName>
</protein>
<dbReference type="EMBL" id="BKCJ010275811">
    <property type="protein sequence ID" value="GEZ41247.1"/>
    <property type="molecule type" value="Genomic_DNA"/>
</dbReference>
<proteinExistence type="predicted"/>
<evidence type="ECO:0008006" key="3">
    <source>
        <dbReference type="Google" id="ProtNLM"/>
    </source>
</evidence>
<comment type="caution">
    <text evidence="2">The sequence shown here is derived from an EMBL/GenBank/DDBJ whole genome shotgun (WGS) entry which is preliminary data.</text>
</comment>
<feature type="compositionally biased region" description="Pro residues" evidence="1">
    <location>
        <begin position="290"/>
        <end position="312"/>
    </location>
</feature>